<evidence type="ECO:0000256" key="5">
    <source>
        <dbReference type="RuleBase" id="RU361140"/>
    </source>
</evidence>
<dbReference type="InterPro" id="IPR023650">
    <property type="entry name" value="Beta-lactam_class-A_AS"/>
</dbReference>
<dbReference type="SUPFAM" id="SSF56601">
    <property type="entry name" value="beta-lactamase/transpeptidase-like"/>
    <property type="match status" value="1"/>
</dbReference>
<dbReference type="PANTHER" id="PTHR35333:SF3">
    <property type="entry name" value="BETA-LACTAMASE-TYPE TRANSPEPTIDASE FOLD CONTAINING PROTEIN"/>
    <property type="match status" value="1"/>
</dbReference>
<evidence type="ECO:0000313" key="8">
    <source>
        <dbReference type="Proteomes" id="UP001199469"/>
    </source>
</evidence>
<evidence type="ECO:0000256" key="1">
    <source>
        <dbReference type="ARBA" id="ARBA00009009"/>
    </source>
</evidence>
<dbReference type="PROSITE" id="PS00146">
    <property type="entry name" value="BETA_LACTAMASE_A"/>
    <property type="match status" value="1"/>
</dbReference>
<gene>
    <name evidence="7" type="primary">bla</name>
    <name evidence="7" type="ORF">LQ327_14920</name>
</gene>
<comment type="caution">
    <text evidence="7">The sequence shown here is derived from an EMBL/GenBank/DDBJ whole genome shotgun (WGS) entry which is preliminary data.</text>
</comment>
<evidence type="ECO:0000256" key="2">
    <source>
        <dbReference type="ARBA" id="ARBA00012865"/>
    </source>
</evidence>
<evidence type="ECO:0000256" key="3">
    <source>
        <dbReference type="ARBA" id="ARBA00022801"/>
    </source>
</evidence>
<comment type="similarity">
    <text evidence="1 5">Belongs to the class-A beta-lactamase family.</text>
</comment>
<dbReference type="InterPro" id="IPR012338">
    <property type="entry name" value="Beta-lactam/transpept-like"/>
</dbReference>
<feature type="domain" description="Beta-lactamase class A catalytic" evidence="6">
    <location>
        <begin position="13"/>
        <end position="228"/>
    </location>
</feature>
<dbReference type="NCBIfam" id="NF033103">
    <property type="entry name" value="bla_class_A"/>
    <property type="match status" value="1"/>
</dbReference>
<reference evidence="7 8" key="1">
    <citation type="submission" date="2021-11" db="EMBL/GenBank/DDBJ databases">
        <title>Draft genome sequence of Actinomycetospora sp. SF1 isolated from the rhizosphere soil.</title>
        <authorList>
            <person name="Duangmal K."/>
            <person name="Chantavorakit T."/>
        </authorList>
    </citation>
    <scope>NUCLEOTIDE SEQUENCE [LARGE SCALE GENOMIC DNA]</scope>
    <source>
        <strain evidence="7 8">TBRC 5722</strain>
    </source>
</reference>
<dbReference type="Proteomes" id="UP001199469">
    <property type="component" value="Unassembled WGS sequence"/>
</dbReference>
<name>A0ABS8P8S9_9PSEU</name>
<protein>
    <recommendedName>
        <fullName evidence="2 5">Beta-lactamase</fullName>
        <ecNumber evidence="2 5">3.5.2.6</ecNumber>
    </recommendedName>
</protein>
<dbReference type="PANTHER" id="PTHR35333">
    <property type="entry name" value="BETA-LACTAMASE"/>
    <property type="match status" value="1"/>
</dbReference>
<keyword evidence="8" id="KW-1185">Reference proteome</keyword>
<organism evidence="7 8">
    <name type="scientific">Actinomycetospora endophytica</name>
    <dbReference type="NCBI Taxonomy" id="2291215"/>
    <lineage>
        <taxon>Bacteria</taxon>
        <taxon>Bacillati</taxon>
        <taxon>Actinomycetota</taxon>
        <taxon>Actinomycetes</taxon>
        <taxon>Pseudonocardiales</taxon>
        <taxon>Pseudonocardiaceae</taxon>
        <taxon>Actinomycetospora</taxon>
    </lineage>
</organism>
<sequence>MDDLETRFGGRLGVAALDTGSGRWTGHRADERFLLCSTAKVPVVAAVLRRSVTDPGLLDRRLHWTRADLLSHAPATTAALDTGMTVAELCAAALTVSDNTAANLLSAQVGGPAGVTAFLRGVGDTTSRADRTEPTLNDVAGDLDTTTPTAFVRTLQALALGDALPPALRDRLVGWMRASTTGAAQIRAGVPAGWTVADKTGSGSAGESNDVGVVGPTGRAPVVVAVFTAPADPRNATGAATIAAATRAVLSGLATG</sequence>
<accession>A0ABS8P8S9</accession>
<dbReference type="EC" id="3.5.2.6" evidence="2 5"/>
<dbReference type="InterPro" id="IPR045155">
    <property type="entry name" value="Beta-lactam_cat"/>
</dbReference>
<dbReference type="InterPro" id="IPR000871">
    <property type="entry name" value="Beta-lactam_class-A"/>
</dbReference>
<comment type="catalytic activity">
    <reaction evidence="5">
        <text>a beta-lactam + H2O = a substituted beta-amino acid</text>
        <dbReference type="Rhea" id="RHEA:20401"/>
        <dbReference type="ChEBI" id="CHEBI:15377"/>
        <dbReference type="ChEBI" id="CHEBI:35627"/>
        <dbReference type="ChEBI" id="CHEBI:140347"/>
        <dbReference type="EC" id="3.5.2.6"/>
    </reaction>
</comment>
<keyword evidence="4 5" id="KW-0046">Antibiotic resistance</keyword>
<dbReference type="Pfam" id="PF13354">
    <property type="entry name" value="Beta-lactamase2"/>
    <property type="match status" value="1"/>
</dbReference>
<dbReference type="Gene3D" id="3.40.710.10">
    <property type="entry name" value="DD-peptidase/beta-lactamase superfamily"/>
    <property type="match status" value="1"/>
</dbReference>
<dbReference type="PRINTS" id="PR00118">
    <property type="entry name" value="BLACTAMASEA"/>
</dbReference>
<dbReference type="EMBL" id="JAJNDB010000002">
    <property type="protein sequence ID" value="MCD2194663.1"/>
    <property type="molecule type" value="Genomic_DNA"/>
</dbReference>
<keyword evidence="3 5" id="KW-0378">Hydrolase</keyword>
<proteinExistence type="inferred from homology"/>
<evidence type="ECO:0000259" key="6">
    <source>
        <dbReference type="Pfam" id="PF13354"/>
    </source>
</evidence>
<evidence type="ECO:0000256" key="4">
    <source>
        <dbReference type="ARBA" id="ARBA00023251"/>
    </source>
</evidence>
<evidence type="ECO:0000313" key="7">
    <source>
        <dbReference type="EMBL" id="MCD2194663.1"/>
    </source>
</evidence>